<dbReference type="FunFam" id="2.60.120.920:FF:000004">
    <property type="entry name" value="Butyrophilin subfamily 1 member A1"/>
    <property type="match status" value="1"/>
</dbReference>
<keyword evidence="3 6" id="KW-0863">Zinc-finger</keyword>
<evidence type="ECO:0000256" key="2">
    <source>
        <dbReference type="ARBA" id="ARBA00022723"/>
    </source>
</evidence>
<dbReference type="Gene3D" id="3.30.40.10">
    <property type="entry name" value="Zinc/RING finger domain, C3HC4 (zinc finger)"/>
    <property type="match status" value="1"/>
</dbReference>
<feature type="domain" description="B30.2/SPRY" evidence="10">
    <location>
        <begin position="356"/>
        <end position="556"/>
    </location>
</feature>
<dbReference type="CDD" id="cd13733">
    <property type="entry name" value="SPRY_PRY_C-I_1"/>
    <property type="match status" value="1"/>
</dbReference>
<dbReference type="SMART" id="SM00336">
    <property type="entry name" value="BBOX"/>
    <property type="match status" value="1"/>
</dbReference>
<dbReference type="SUPFAM" id="SSF57850">
    <property type="entry name" value="RING/U-box"/>
    <property type="match status" value="1"/>
</dbReference>
<evidence type="ECO:0000256" key="7">
    <source>
        <dbReference type="SAM" id="Coils"/>
    </source>
</evidence>
<organism evidence="11 12">
    <name type="scientific">Cynoglossus semilaevis</name>
    <name type="common">Tongue sole</name>
    <dbReference type="NCBI Taxonomy" id="244447"/>
    <lineage>
        <taxon>Eukaryota</taxon>
        <taxon>Metazoa</taxon>
        <taxon>Chordata</taxon>
        <taxon>Craniata</taxon>
        <taxon>Vertebrata</taxon>
        <taxon>Euteleostomi</taxon>
        <taxon>Actinopterygii</taxon>
        <taxon>Neopterygii</taxon>
        <taxon>Teleostei</taxon>
        <taxon>Neoteleostei</taxon>
        <taxon>Acanthomorphata</taxon>
        <taxon>Carangaria</taxon>
        <taxon>Pleuronectiformes</taxon>
        <taxon>Pleuronectoidei</taxon>
        <taxon>Cynoglossidae</taxon>
        <taxon>Cynoglossinae</taxon>
        <taxon>Cynoglossus</taxon>
    </lineage>
</organism>
<keyword evidence="4" id="KW-0862">Zinc</keyword>
<dbReference type="Pfam" id="PF13765">
    <property type="entry name" value="PRY"/>
    <property type="match status" value="1"/>
</dbReference>
<dbReference type="Pfam" id="PF13445">
    <property type="entry name" value="zf-RING_UBOX"/>
    <property type="match status" value="1"/>
</dbReference>
<dbReference type="InterPro" id="IPR027370">
    <property type="entry name" value="Znf-RING_euk"/>
</dbReference>
<dbReference type="Pfam" id="PF00643">
    <property type="entry name" value="zf-B_box"/>
    <property type="match status" value="1"/>
</dbReference>
<reference evidence="11" key="3">
    <citation type="submission" date="2025-09" db="UniProtKB">
        <authorList>
            <consortium name="Ensembl"/>
        </authorList>
    </citation>
    <scope>IDENTIFICATION</scope>
</reference>
<dbReference type="InterPro" id="IPR013320">
    <property type="entry name" value="ConA-like_dom_sf"/>
</dbReference>
<evidence type="ECO:0000256" key="6">
    <source>
        <dbReference type="PROSITE-ProRule" id="PRU00024"/>
    </source>
</evidence>
<evidence type="ECO:0000259" key="9">
    <source>
        <dbReference type="PROSITE" id="PS50119"/>
    </source>
</evidence>
<dbReference type="Pfam" id="PF25600">
    <property type="entry name" value="TRIM_CC"/>
    <property type="match status" value="1"/>
</dbReference>
<dbReference type="GeneTree" id="ENSGT01040000240385"/>
<dbReference type="InterPro" id="IPR017907">
    <property type="entry name" value="Znf_RING_CS"/>
</dbReference>
<protein>
    <submittedName>
        <fullName evidence="11">E3 ubiquitin-protein ligase TRIM39-like</fullName>
    </submittedName>
</protein>
<dbReference type="InterPro" id="IPR013083">
    <property type="entry name" value="Znf_RING/FYVE/PHD"/>
</dbReference>
<reference evidence="11 12" key="1">
    <citation type="journal article" date="2014" name="Nat. Genet.">
        <title>Whole-genome sequence of a flatfish provides insights into ZW sex chromosome evolution and adaptation to a benthic lifestyle.</title>
        <authorList>
            <person name="Chen S."/>
            <person name="Zhang G."/>
            <person name="Shao C."/>
            <person name="Huang Q."/>
            <person name="Liu G."/>
            <person name="Zhang P."/>
            <person name="Song W."/>
            <person name="An N."/>
            <person name="Chalopin D."/>
            <person name="Volff J.N."/>
            <person name="Hong Y."/>
            <person name="Li Q."/>
            <person name="Sha Z."/>
            <person name="Zhou H."/>
            <person name="Xie M."/>
            <person name="Yu Q."/>
            <person name="Liu Y."/>
            <person name="Xiang H."/>
            <person name="Wang N."/>
            <person name="Wu K."/>
            <person name="Yang C."/>
            <person name="Zhou Q."/>
            <person name="Liao X."/>
            <person name="Yang L."/>
            <person name="Hu Q."/>
            <person name="Zhang J."/>
            <person name="Meng L."/>
            <person name="Jin L."/>
            <person name="Tian Y."/>
            <person name="Lian J."/>
            <person name="Yang J."/>
            <person name="Miao G."/>
            <person name="Liu S."/>
            <person name="Liang Z."/>
            <person name="Yan F."/>
            <person name="Li Y."/>
            <person name="Sun B."/>
            <person name="Zhang H."/>
            <person name="Zhang J."/>
            <person name="Zhu Y."/>
            <person name="Du M."/>
            <person name="Zhao Y."/>
            <person name="Schartl M."/>
            <person name="Tang Q."/>
            <person name="Wang J."/>
        </authorList>
    </citation>
    <scope>NUCLEOTIDE SEQUENCE</scope>
</reference>
<dbReference type="PRINTS" id="PR01407">
    <property type="entry name" value="BUTYPHLNCDUF"/>
</dbReference>
<dbReference type="InterPro" id="IPR051051">
    <property type="entry name" value="E3_ubiq-ligase_TRIM/RNF"/>
</dbReference>
<dbReference type="SUPFAM" id="SSF49899">
    <property type="entry name" value="Concanavalin A-like lectins/glucanases"/>
    <property type="match status" value="1"/>
</dbReference>
<name>A0A3P8WN40_CYNSE</name>
<keyword evidence="5" id="KW-0391">Immunity</keyword>
<dbReference type="RefSeq" id="XP_008316280.1">
    <property type="nucleotide sequence ID" value="XM_008318058.3"/>
</dbReference>
<dbReference type="SMART" id="SM00589">
    <property type="entry name" value="PRY"/>
    <property type="match status" value="1"/>
</dbReference>
<keyword evidence="7" id="KW-0175">Coiled coil</keyword>
<dbReference type="Gene3D" id="3.30.160.60">
    <property type="entry name" value="Classic Zinc Finger"/>
    <property type="match status" value="1"/>
</dbReference>
<feature type="coiled-coil region" evidence="7">
    <location>
        <begin position="255"/>
        <end position="304"/>
    </location>
</feature>
<dbReference type="GeneID" id="103384513"/>
<evidence type="ECO:0000256" key="4">
    <source>
        <dbReference type="ARBA" id="ARBA00022833"/>
    </source>
</evidence>
<dbReference type="PROSITE" id="PS50188">
    <property type="entry name" value="B302_SPRY"/>
    <property type="match status" value="1"/>
</dbReference>
<evidence type="ECO:0000313" key="12">
    <source>
        <dbReference type="Proteomes" id="UP000265120"/>
    </source>
</evidence>
<dbReference type="InterPro" id="IPR003877">
    <property type="entry name" value="SPRY_dom"/>
</dbReference>
<dbReference type="PANTHER" id="PTHR25465:SF32">
    <property type="entry name" value="BLOODTHIRSTY-RELATED GENE FAMILY, MEMBER 16 ISOFORM X1-RELATED"/>
    <property type="match status" value="1"/>
</dbReference>
<dbReference type="AlphaFoldDB" id="A0A3P8WN40"/>
<feature type="domain" description="RING-type" evidence="8">
    <location>
        <begin position="20"/>
        <end position="60"/>
    </location>
</feature>
<dbReference type="PROSITE" id="PS00518">
    <property type="entry name" value="ZF_RING_1"/>
    <property type="match status" value="1"/>
</dbReference>
<reference evidence="11" key="2">
    <citation type="submission" date="2025-08" db="UniProtKB">
        <authorList>
            <consortium name="Ensembl"/>
        </authorList>
    </citation>
    <scope>IDENTIFICATION</scope>
</reference>
<dbReference type="InterPro" id="IPR001870">
    <property type="entry name" value="B30.2/SPRY"/>
</dbReference>
<dbReference type="InterPro" id="IPR043136">
    <property type="entry name" value="B30.2/SPRY_sf"/>
</dbReference>
<evidence type="ECO:0000259" key="10">
    <source>
        <dbReference type="PROSITE" id="PS50188"/>
    </source>
</evidence>
<dbReference type="InterPro" id="IPR000315">
    <property type="entry name" value="Znf_B-box"/>
</dbReference>
<dbReference type="Ensembl" id="ENSCSET00000028277.1">
    <property type="protein sequence ID" value="ENSCSEP00000027902.1"/>
    <property type="gene ID" value="ENSCSEG00000017833.1"/>
</dbReference>
<dbReference type="GO" id="GO:0045087">
    <property type="term" value="P:innate immune response"/>
    <property type="evidence" value="ECO:0007669"/>
    <property type="project" value="UniProtKB-KW"/>
</dbReference>
<dbReference type="PANTHER" id="PTHR25465">
    <property type="entry name" value="B-BOX DOMAIN CONTAINING"/>
    <property type="match status" value="1"/>
</dbReference>
<dbReference type="CDD" id="cd19802">
    <property type="entry name" value="Bbox1_TRIM8-like"/>
    <property type="match status" value="1"/>
</dbReference>
<evidence type="ECO:0000256" key="3">
    <source>
        <dbReference type="ARBA" id="ARBA00022771"/>
    </source>
</evidence>
<evidence type="ECO:0000256" key="5">
    <source>
        <dbReference type="ARBA" id="ARBA00022859"/>
    </source>
</evidence>
<dbReference type="InterPro" id="IPR001841">
    <property type="entry name" value="Znf_RING"/>
</dbReference>
<dbReference type="PROSITE" id="PS50119">
    <property type="entry name" value="ZF_BBOX"/>
    <property type="match status" value="1"/>
</dbReference>
<sequence>MSSPAGRKMSLQTFTEQFKCCICLDIYTDPVSLPCTHNFCLKCIQAYWDTKGKCECPLCKKMYKKRPTLWINREFAEIIDVLRRATQDDTEVPTSIVSPPPRQQCIAVPCDICHGSESTSVKSCLVCQESYCEMHLAPHSRVPALKRHPLVDPDILINSHVCREHGKPLTLFCKTDHQPVCVSCTEGTHRRHEVIPMEKESRRIKNHMKATKLNIQQMIQTRLRKMDEITKAVEDGKKITEWEIQRNGRVCTTLMKAIQRHYTELVAELEEKQMKAQQRANKILEKLEQEISDLQTRTSELQQLEFTENPIHLIQGFPSLSILPTSQDWSEVTVQSDNTMWTLKKAVNKLADVCQEATFQLSLEEADKMKQYADDVTLDPETASGWLLLSPDGKEVSISSHKRKASLPDNPQRFDACVCVLGKQSFTSGRHYWVVQVGDKTDWDLGVVRKSINRKGAITVCPDSGFWAICRRKGGLSLSACARPSVTLHLQETPQRVGIFLDIEEGSVSFYDADAKNHIYTYSGCNFTEPIYPYFNPCVQENGRNSEPLIISPMSTIQEGMTIGTEV</sequence>
<evidence type="ECO:0000259" key="8">
    <source>
        <dbReference type="PROSITE" id="PS50089"/>
    </source>
</evidence>
<dbReference type="SUPFAM" id="SSF57845">
    <property type="entry name" value="B-box zinc-binding domain"/>
    <property type="match status" value="1"/>
</dbReference>
<keyword evidence="1" id="KW-0399">Innate immunity</keyword>
<dbReference type="InParanoid" id="A0A3P8WN40"/>
<dbReference type="PROSITE" id="PS50089">
    <property type="entry name" value="ZF_RING_2"/>
    <property type="match status" value="1"/>
</dbReference>
<dbReference type="KEGG" id="csem:103384513"/>
<evidence type="ECO:0000313" key="11">
    <source>
        <dbReference type="Ensembl" id="ENSCSEP00000027902.1"/>
    </source>
</evidence>
<accession>A0A3P8WN40</accession>
<dbReference type="OrthoDB" id="365379at2759"/>
<dbReference type="OMA" id="WINREFA"/>
<dbReference type="InterPro" id="IPR003879">
    <property type="entry name" value="Butyrophylin_SPRY"/>
</dbReference>
<dbReference type="InterPro" id="IPR058030">
    <property type="entry name" value="TRIM8/14/16/25/29/45/65_CC"/>
</dbReference>
<dbReference type="SMART" id="SM00449">
    <property type="entry name" value="SPRY"/>
    <property type="match status" value="1"/>
</dbReference>
<dbReference type="Gene3D" id="4.10.830.40">
    <property type="match status" value="1"/>
</dbReference>
<evidence type="ECO:0000256" key="1">
    <source>
        <dbReference type="ARBA" id="ARBA00022588"/>
    </source>
</evidence>
<feature type="domain" description="B box-type" evidence="9">
    <location>
        <begin position="157"/>
        <end position="197"/>
    </location>
</feature>
<keyword evidence="12" id="KW-1185">Reference proteome</keyword>
<dbReference type="GO" id="GO:0005737">
    <property type="term" value="C:cytoplasm"/>
    <property type="evidence" value="ECO:0007669"/>
    <property type="project" value="UniProtKB-ARBA"/>
</dbReference>
<dbReference type="GO" id="GO:0008270">
    <property type="term" value="F:zinc ion binding"/>
    <property type="evidence" value="ECO:0007669"/>
    <property type="project" value="UniProtKB-KW"/>
</dbReference>
<dbReference type="Pfam" id="PF00622">
    <property type="entry name" value="SPRY"/>
    <property type="match status" value="1"/>
</dbReference>
<proteinExistence type="predicted"/>
<dbReference type="SMART" id="SM00184">
    <property type="entry name" value="RING"/>
    <property type="match status" value="1"/>
</dbReference>
<dbReference type="CDD" id="cd19769">
    <property type="entry name" value="Bbox2_TRIM16-like"/>
    <property type="match status" value="1"/>
</dbReference>
<keyword evidence="2" id="KW-0479">Metal-binding</keyword>
<dbReference type="Gene3D" id="2.60.120.920">
    <property type="match status" value="1"/>
</dbReference>
<dbReference type="STRING" id="244447.ENSCSEP00000027902"/>
<dbReference type="Proteomes" id="UP000265120">
    <property type="component" value="Chromosome 1"/>
</dbReference>
<dbReference type="InterPro" id="IPR006574">
    <property type="entry name" value="PRY"/>
</dbReference>